<dbReference type="SUPFAM" id="SSF51905">
    <property type="entry name" value="FAD/NAD(P)-binding domain"/>
    <property type="match status" value="1"/>
</dbReference>
<protein>
    <submittedName>
        <fullName evidence="1">Uncharacterized protein</fullName>
    </submittedName>
</protein>
<accession>A0ABS1ZFH1</accession>
<dbReference type="Gene3D" id="3.50.50.100">
    <property type="match status" value="1"/>
</dbReference>
<sequence>MEVIIVDRGEKVGVSLGTDISQSIAQACEVPEVKWSLKSSIVAVDDSGVTLDDGHHIEAKTVIWTTDVRANT</sequence>
<gene>
    <name evidence="1" type="ORF">GYN02_08505</name>
</gene>
<comment type="caution">
    <text evidence="1">The sequence shown here is derived from an EMBL/GenBank/DDBJ whole genome shotgun (WGS) entry which is preliminary data.</text>
</comment>
<dbReference type="EMBL" id="JAAEBW010000003">
    <property type="protein sequence ID" value="MBM1195214.1"/>
    <property type="molecule type" value="Genomic_DNA"/>
</dbReference>
<evidence type="ECO:0000313" key="1">
    <source>
        <dbReference type="EMBL" id="MBM1195214.1"/>
    </source>
</evidence>
<dbReference type="RefSeq" id="WP_203302645.1">
    <property type="nucleotide sequence ID" value="NZ_JAAEBW010000003.1"/>
</dbReference>
<evidence type="ECO:0000313" key="2">
    <source>
        <dbReference type="Proteomes" id="UP000809529"/>
    </source>
</evidence>
<keyword evidence="2" id="KW-1185">Reference proteome</keyword>
<organism evidence="1 2">
    <name type="scientific">Pseudomonas weihenstephanensis</name>
    <dbReference type="NCBI Taxonomy" id="1608994"/>
    <lineage>
        <taxon>Bacteria</taxon>
        <taxon>Pseudomonadati</taxon>
        <taxon>Pseudomonadota</taxon>
        <taxon>Gammaproteobacteria</taxon>
        <taxon>Pseudomonadales</taxon>
        <taxon>Pseudomonadaceae</taxon>
        <taxon>Pseudomonas</taxon>
    </lineage>
</organism>
<proteinExistence type="predicted"/>
<reference evidence="1 2" key="1">
    <citation type="submission" date="2020-01" db="EMBL/GenBank/DDBJ databases">
        <title>Comparative genomics of meat spoilage bacteria.</title>
        <authorList>
            <person name="Hilgarth M."/>
            <person name="Vogel R.F."/>
        </authorList>
    </citation>
    <scope>NUCLEOTIDE SEQUENCE [LARGE SCALE GENOMIC DNA]</scope>
    <source>
        <strain evidence="1 2">TMW2.2077</strain>
    </source>
</reference>
<dbReference type="Proteomes" id="UP000809529">
    <property type="component" value="Unassembled WGS sequence"/>
</dbReference>
<name>A0ABS1ZFH1_9PSED</name>
<dbReference type="InterPro" id="IPR036188">
    <property type="entry name" value="FAD/NAD-bd_sf"/>
</dbReference>